<name>B7GJF2_ANOFW</name>
<accession>B7GJF2</accession>
<protein>
    <submittedName>
        <fullName evidence="2">Uncharacterized protein</fullName>
    </submittedName>
</protein>
<dbReference type="Proteomes" id="UP000000742">
    <property type="component" value="Chromosome"/>
</dbReference>
<organism evidence="2 3">
    <name type="scientific">Anoxybacillus flavithermus (strain DSM 21510 / WK1)</name>
    <dbReference type="NCBI Taxonomy" id="491915"/>
    <lineage>
        <taxon>Bacteria</taxon>
        <taxon>Bacillati</taxon>
        <taxon>Bacillota</taxon>
        <taxon>Bacilli</taxon>
        <taxon>Bacillales</taxon>
        <taxon>Anoxybacillaceae</taxon>
        <taxon>Anoxybacillus</taxon>
    </lineage>
</organism>
<dbReference type="PATRIC" id="fig|491915.6.peg.1264"/>
<dbReference type="STRING" id="491915.Aflv_1230"/>
<proteinExistence type="predicted"/>
<keyword evidence="1" id="KW-1133">Transmembrane helix</keyword>
<evidence type="ECO:0000313" key="2">
    <source>
        <dbReference type="EMBL" id="ACJ33600.1"/>
    </source>
</evidence>
<keyword evidence="1" id="KW-0472">Membrane</keyword>
<evidence type="ECO:0000313" key="3">
    <source>
        <dbReference type="Proteomes" id="UP000000742"/>
    </source>
</evidence>
<dbReference type="KEGG" id="afl:Aflv_1230"/>
<dbReference type="HOGENOM" id="CLU_2875888_0_0_9"/>
<dbReference type="AlphaFoldDB" id="B7GJF2"/>
<evidence type="ECO:0000256" key="1">
    <source>
        <dbReference type="SAM" id="Phobius"/>
    </source>
</evidence>
<gene>
    <name evidence="2" type="ordered locus">Aflv_1230</name>
</gene>
<dbReference type="EMBL" id="CP000922">
    <property type="protein sequence ID" value="ACJ33600.1"/>
    <property type="molecule type" value="Genomic_DNA"/>
</dbReference>
<feature type="transmembrane region" description="Helical" evidence="1">
    <location>
        <begin position="6"/>
        <end position="25"/>
    </location>
</feature>
<reference evidence="2 3" key="1">
    <citation type="journal article" date="2008" name="Genome Biol.">
        <title>Encapsulated in silica: genome, proteome and physiology of the thermophilic bacterium Anoxybacillus flavithermus WK1.</title>
        <authorList>
            <person name="Saw J.H."/>
            <person name="Mountain B.W."/>
            <person name="Feng L."/>
            <person name="Omelchenko M.V."/>
            <person name="Hou S."/>
            <person name="Saito J.A."/>
            <person name="Stott M.B."/>
            <person name="Li D."/>
            <person name="Zhao G."/>
            <person name="Wu J."/>
            <person name="Galperin M.Y."/>
            <person name="Koonin E.V."/>
            <person name="Makarova K.S."/>
            <person name="Wolf Y.I."/>
            <person name="Rigden D.J."/>
            <person name="Dunfield P.F."/>
            <person name="Wang L."/>
            <person name="Alam M."/>
        </authorList>
    </citation>
    <scope>NUCLEOTIDE SEQUENCE [LARGE SCALE GENOMIC DNA]</scope>
    <source>
        <strain evidence="3">DSM 21510 / WK1</strain>
    </source>
</reference>
<keyword evidence="1" id="KW-0812">Transmembrane</keyword>
<sequence>MDIFIHIVVNVILPLFLLIRAGAYLHRLFHSFHLSDLPVFFDLHAKGVVLPNSFSYVCSVIYV</sequence>